<dbReference type="PANTHER" id="PTHR11257">
    <property type="entry name" value="CHEMOSENSORY PROTEIN-RELATED"/>
    <property type="match status" value="1"/>
</dbReference>
<dbReference type="Pfam" id="PF03392">
    <property type="entry name" value="OS-D"/>
    <property type="match status" value="1"/>
</dbReference>
<evidence type="ECO:0000313" key="2">
    <source>
        <dbReference type="EMBL" id="JAS15364.1"/>
    </source>
</evidence>
<dbReference type="InterPro" id="IPR036682">
    <property type="entry name" value="OS_D_A10/PebIII_sf"/>
</dbReference>
<sequence length="118" mass="13559">MKSAVLWFVLIAVVAAQDSRLDKVDVDEVIKNQRLYTLLFKCVLETGPCSPDGRELKSRIPEAIKTNCSGCTQQEKTLARKTIKTLMATHKEDWQKLINKYDPDKKYIKNLEKFLNEA</sequence>
<organism evidence="2">
    <name type="scientific">Clastoptera arizonana</name>
    <name type="common">Arizona spittle bug</name>
    <dbReference type="NCBI Taxonomy" id="38151"/>
    <lineage>
        <taxon>Eukaryota</taxon>
        <taxon>Metazoa</taxon>
        <taxon>Ecdysozoa</taxon>
        <taxon>Arthropoda</taxon>
        <taxon>Hexapoda</taxon>
        <taxon>Insecta</taxon>
        <taxon>Pterygota</taxon>
        <taxon>Neoptera</taxon>
        <taxon>Paraneoptera</taxon>
        <taxon>Hemiptera</taxon>
        <taxon>Auchenorrhyncha</taxon>
        <taxon>Cercopoidea</taxon>
        <taxon>Clastopteridae</taxon>
        <taxon>Clastoptera</taxon>
    </lineage>
</organism>
<gene>
    <name evidence="2" type="ORF">g.31429</name>
</gene>
<reference evidence="2" key="1">
    <citation type="submission" date="2015-12" db="EMBL/GenBank/DDBJ databases">
        <title>De novo transcriptome assembly of four potential Pierce s Disease insect vectors from Arizona vineyards.</title>
        <authorList>
            <person name="Tassone E.E."/>
        </authorList>
    </citation>
    <scope>NUCLEOTIDE SEQUENCE</scope>
</reference>
<accession>A0A1B6CPR7</accession>
<name>A0A1B6CPR7_9HEMI</name>
<dbReference type="AlphaFoldDB" id="A0A1B6CPR7"/>
<dbReference type="PANTHER" id="PTHR11257:SF13">
    <property type="entry name" value="GEO07322P1"/>
    <property type="match status" value="1"/>
</dbReference>
<dbReference type="Gene3D" id="1.10.2080.10">
    <property type="entry name" value="Insect odorant-binding protein A10/Ejaculatory bulb-specific protein 3"/>
    <property type="match status" value="1"/>
</dbReference>
<dbReference type="EMBL" id="GEDC01021934">
    <property type="protein sequence ID" value="JAS15364.1"/>
    <property type="molecule type" value="Transcribed_RNA"/>
</dbReference>
<keyword evidence="1" id="KW-0732">Signal</keyword>
<feature type="signal peptide" evidence="1">
    <location>
        <begin position="1"/>
        <end position="16"/>
    </location>
</feature>
<evidence type="ECO:0000256" key="1">
    <source>
        <dbReference type="SAM" id="SignalP"/>
    </source>
</evidence>
<feature type="chain" id="PRO_5008580571" evidence="1">
    <location>
        <begin position="17"/>
        <end position="118"/>
    </location>
</feature>
<protein>
    <submittedName>
        <fullName evidence="2">Uncharacterized protein</fullName>
    </submittedName>
</protein>
<dbReference type="InterPro" id="IPR005055">
    <property type="entry name" value="A10/PebIII"/>
</dbReference>
<dbReference type="SUPFAM" id="SSF100910">
    <property type="entry name" value="Chemosensory protein Csp2"/>
    <property type="match status" value="1"/>
</dbReference>
<proteinExistence type="predicted"/>